<sequence>MLSLIIPAILALASSVSAIPVGSTSLPGTQELFVYEGGTQIGCVNGYGNFTTDLIWCFPFRAFTSTDGFAYLSGYAECSTVDELVCYDGTAAVDSQFYVSGGDLAIGDTSTTTSFSVNSIPVSTDNVGVPLLVGSAGSIQVVLQVKAVQG</sequence>
<accession>A0A167XRU7</accession>
<feature type="chain" id="PRO_5007894478" evidence="1">
    <location>
        <begin position="19"/>
        <end position="150"/>
    </location>
</feature>
<dbReference type="Proteomes" id="UP000076532">
    <property type="component" value="Unassembled WGS sequence"/>
</dbReference>
<proteinExistence type="predicted"/>
<dbReference type="EMBL" id="KV417749">
    <property type="protein sequence ID" value="KZP07500.1"/>
    <property type="molecule type" value="Genomic_DNA"/>
</dbReference>
<dbReference type="AlphaFoldDB" id="A0A167XRU7"/>
<evidence type="ECO:0000313" key="3">
    <source>
        <dbReference type="Proteomes" id="UP000076532"/>
    </source>
</evidence>
<name>A0A167XRU7_9AGAM</name>
<gene>
    <name evidence="2" type="ORF">FIBSPDRAFT_1052951</name>
</gene>
<evidence type="ECO:0000256" key="1">
    <source>
        <dbReference type="SAM" id="SignalP"/>
    </source>
</evidence>
<keyword evidence="1" id="KW-0732">Signal</keyword>
<feature type="signal peptide" evidence="1">
    <location>
        <begin position="1"/>
        <end position="18"/>
    </location>
</feature>
<protein>
    <submittedName>
        <fullName evidence="2">Uncharacterized protein</fullName>
    </submittedName>
</protein>
<organism evidence="2 3">
    <name type="scientific">Athelia psychrophila</name>
    <dbReference type="NCBI Taxonomy" id="1759441"/>
    <lineage>
        <taxon>Eukaryota</taxon>
        <taxon>Fungi</taxon>
        <taxon>Dikarya</taxon>
        <taxon>Basidiomycota</taxon>
        <taxon>Agaricomycotina</taxon>
        <taxon>Agaricomycetes</taxon>
        <taxon>Agaricomycetidae</taxon>
        <taxon>Atheliales</taxon>
        <taxon>Atheliaceae</taxon>
        <taxon>Athelia</taxon>
    </lineage>
</organism>
<evidence type="ECO:0000313" key="2">
    <source>
        <dbReference type="EMBL" id="KZP07500.1"/>
    </source>
</evidence>
<reference evidence="2 3" key="1">
    <citation type="journal article" date="2016" name="Mol. Biol. Evol.">
        <title>Comparative Genomics of Early-Diverging Mushroom-Forming Fungi Provides Insights into the Origins of Lignocellulose Decay Capabilities.</title>
        <authorList>
            <person name="Nagy L.G."/>
            <person name="Riley R."/>
            <person name="Tritt A."/>
            <person name="Adam C."/>
            <person name="Daum C."/>
            <person name="Floudas D."/>
            <person name="Sun H."/>
            <person name="Yadav J.S."/>
            <person name="Pangilinan J."/>
            <person name="Larsson K.H."/>
            <person name="Matsuura K."/>
            <person name="Barry K."/>
            <person name="Labutti K."/>
            <person name="Kuo R."/>
            <person name="Ohm R.A."/>
            <person name="Bhattacharya S.S."/>
            <person name="Shirouzu T."/>
            <person name="Yoshinaga Y."/>
            <person name="Martin F.M."/>
            <person name="Grigoriev I.V."/>
            <person name="Hibbett D.S."/>
        </authorList>
    </citation>
    <scope>NUCLEOTIDE SEQUENCE [LARGE SCALE GENOMIC DNA]</scope>
    <source>
        <strain evidence="2 3">CBS 109695</strain>
    </source>
</reference>
<keyword evidence="3" id="KW-1185">Reference proteome</keyword>
<dbReference type="OrthoDB" id="4839828at2759"/>